<keyword evidence="3" id="KW-0256">Endoplasmic reticulum</keyword>
<dbReference type="InterPro" id="IPR044865">
    <property type="entry name" value="MRH_dom"/>
</dbReference>
<evidence type="ECO:0000256" key="4">
    <source>
        <dbReference type="ARBA" id="ARBA00023157"/>
    </source>
</evidence>
<dbReference type="Proteomes" id="UP001146120">
    <property type="component" value="Unassembled WGS sequence"/>
</dbReference>
<evidence type="ECO:0000313" key="9">
    <source>
        <dbReference type="Proteomes" id="UP001146120"/>
    </source>
</evidence>
<evidence type="ECO:0000256" key="5">
    <source>
        <dbReference type="SAM" id="Coils"/>
    </source>
</evidence>
<dbReference type="PANTHER" id="PTHR12630">
    <property type="entry name" value="N-LINKED OLIGOSACCHARIDE PROCESSING"/>
    <property type="match status" value="1"/>
</dbReference>
<feature type="domain" description="MRH" evidence="7">
    <location>
        <begin position="690"/>
        <end position="790"/>
    </location>
</feature>
<evidence type="ECO:0000256" key="6">
    <source>
        <dbReference type="SAM" id="MobiDB-lite"/>
    </source>
</evidence>
<dbReference type="InterPro" id="IPR009011">
    <property type="entry name" value="Man6P_isomerase_rcpt-bd_dom_sf"/>
</dbReference>
<dbReference type="Pfam" id="PF13015">
    <property type="entry name" value="PRKCSH_1"/>
    <property type="match status" value="1"/>
</dbReference>
<keyword evidence="4" id="KW-1015">Disulfide bond</keyword>
<dbReference type="EMBL" id="DAKRPA010000080">
    <property type="protein sequence ID" value="DAZ99597.1"/>
    <property type="molecule type" value="Genomic_DNA"/>
</dbReference>
<gene>
    <name evidence="8" type="ORF">N0F65_001425</name>
</gene>
<protein>
    <recommendedName>
        <fullName evidence="1">Glucosidase 2 subunit beta</fullName>
    </recommendedName>
</protein>
<proteinExistence type="predicted"/>
<feature type="region of interest" description="Disordered" evidence="6">
    <location>
        <begin position="376"/>
        <end position="443"/>
    </location>
</feature>
<dbReference type="GO" id="GO:0017177">
    <property type="term" value="C:glucosidase II complex"/>
    <property type="evidence" value="ECO:0007669"/>
    <property type="project" value="TreeGrafter"/>
</dbReference>
<dbReference type="AlphaFoldDB" id="A0AAV2Z2L3"/>
<dbReference type="InterPro" id="IPR039794">
    <property type="entry name" value="Gtb1-like"/>
</dbReference>
<reference evidence="8" key="2">
    <citation type="journal article" date="2023" name="Microbiol Resour">
        <title>Decontamination and Annotation of the Draft Genome Sequence of the Oomycete Lagenidium giganteum ARSEF 373.</title>
        <authorList>
            <person name="Morgan W.R."/>
            <person name="Tartar A."/>
        </authorList>
    </citation>
    <scope>NUCLEOTIDE SEQUENCE</scope>
    <source>
        <strain evidence="8">ARSEF 373</strain>
    </source>
</reference>
<dbReference type="PANTHER" id="PTHR12630:SF1">
    <property type="entry name" value="GLUCOSIDASE 2 SUBUNIT BETA"/>
    <property type="match status" value="1"/>
</dbReference>
<feature type="coiled-coil region" evidence="5">
    <location>
        <begin position="647"/>
        <end position="677"/>
    </location>
</feature>
<evidence type="ECO:0000313" key="8">
    <source>
        <dbReference type="EMBL" id="DAZ99597.1"/>
    </source>
</evidence>
<evidence type="ECO:0000256" key="3">
    <source>
        <dbReference type="ARBA" id="ARBA00022824"/>
    </source>
</evidence>
<dbReference type="Pfam" id="PF14825">
    <property type="entry name" value="CFAP77"/>
    <property type="match status" value="1"/>
</dbReference>
<accession>A0AAV2Z2L3</accession>
<dbReference type="Gene3D" id="2.70.130.10">
    <property type="entry name" value="Mannose-6-phosphate receptor binding domain"/>
    <property type="match status" value="1"/>
</dbReference>
<feature type="compositionally biased region" description="Low complexity" evidence="6">
    <location>
        <begin position="414"/>
        <end position="428"/>
    </location>
</feature>
<dbReference type="PROSITE" id="PS51914">
    <property type="entry name" value="MRH"/>
    <property type="match status" value="1"/>
</dbReference>
<reference evidence="8" key="1">
    <citation type="submission" date="2022-11" db="EMBL/GenBank/DDBJ databases">
        <authorList>
            <person name="Morgan W.R."/>
            <person name="Tartar A."/>
        </authorList>
    </citation>
    <scope>NUCLEOTIDE SEQUENCE</scope>
    <source>
        <strain evidence="8">ARSEF 373</strain>
    </source>
</reference>
<keyword evidence="9" id="KW-1185">Reference proteome</keyword>
<name>A0AAV2Z2L3_9STRA</name>
<dbReference type="CDD" id="cd00112">
    <property type="entry name" value="LDLa"/>
    <property type="match status" value="1"/>
</dbReference>
<keyword evidence="2" id="KW-0732">Signal</keyword>
<dbReference type="SUPFAM" id="SSF50911">
    <property type="entry name" value="Mannose 6-phosphate receptor domain"/>
    <property type="match status" value="1"/>
</dbReference>
<evidence type="ECO:0000259" key="7">
    <source>
        <dbReference type="PROSITE" id="PS51914"/>
    </source>
</evidence>
<dbReference type="GO" id="GO:0006491">
    <property type="term" value="P:N-glycan processing"/>
    <property type="evidence" value="ECO:0007669"/>
    <property type="project" value="TreeGrafter"/>
</dbReference>
<evidence type="ECO:0000256" key="1">
    <source>
        <dbReference type="ARBA" id="ARBA00022387"/>
    </source>
</evidence>
<comment type="caution">
    <text evidence="8">The sequence shown here is derived from an EMBL/GenBank/DDBJ whole genome shotgun (WGS) entry which is preliminary data.</text>
</comment>
<evidence type="ECO:0000256" key="2">
    <source>
        <dbReference type="ARBA" id="ARBA00022729"/>
    </source>
</evidence>
<dbReference type="InterPro" id="IPR028146">
    <property type="entry name" value="PRKCSH_N"/>
</dbReference>
<dbReference type="InterPro" id="IPR036607">
    <property type="entry name" value="PRKCSH"/>
</dbReference>
<sequence length="810" mass="89766">MVKDHNGPKSLAMRRTMIKSTVGHVRRSSYDLPDAKNPGHVYGYEIQRDPEGAGEVIGKWVQAVPSPAAKSGRSFIETNRQALAHGCISATEARQFANAHPDILIRQVRKASKEFVPTNDVIYGIKSKVSEDVTGLIQARFTDFSKENTDYPDLSSMKIKGKLPMPRDTVASLGKDVRLHPRTQEQDHHDLFKMSKFRNSSVTATAVLGVGPGRQELYRSPLQCSINGEPAVLQLAKVNDDYCDCDDGVDEPGTAACSHLSGAMFHCENGGFFPTSIHSSRVNDGICDCCDGSDEVDHQCANTCVEKAAVNLKAAKERLQSVEAGYKKRQAIVDGEVAKFFSSSNELDQAADKTLASLQQLRERVLVHKHREERKELKMRVEHARKKQAQEDEQQLKTCDGGEDCSKTGDDSAAEAAADANAKTPANAEGEAKTSDAAPADDSFEELNAERVMTTGDADIADVEEVPAVELSPEEEGEIHHQVRSTVELADGSKISLADYLRMEHQQTKKLKGSRTVEDMRREDFLGPLFNGDEASRKQLGVYALRSLGMLCSPVRAVVEAVTFVPRTLWEVASSSELLKPHIDKLPDLPRVSSIMYHPTFRSLGGGRYHRWCKALVWGGGVMWDAPIVAYKYMFPKLNQELTLPEAESLRKILEEIDSDIEKMKKEKATRAELKDQDFGPDRAYFALKDKCINKKIEKYEYKFCPFKDVKQDYTNLGKWEGWGSSKDGDSSAKDYSVMEFTRGQHCWSGPDRSVRVSLTCAHDEEILSVDEPSTCVYRMTVATPCACSSAELARAQADVAFWSQGSAVQ</sequence>
<keyword evidence="5" id="KW-0175">Coiled coil</keyword>
<dbReference type="InterPro" id="IPR002172">
    <property type="entry name" value="LDrepeatLR_classA_rpt"/>
</dbReference>
<organism evidence="8 9">
    <name type="scientific">Lagenidium giganteum</name>
    <dbReference type="NCBI Taxonomy" id="4803"/>
    <lineage>
        <taxon>Eukaryota</taxon>
        <taxon>Sar</taxon>
        <taxon>Stramenopiles</taxon>
        <taxon>Oomycota</taxon>
        <taxon>Peronosporomycetes</taxon>
        <taxon>Pythiales</taxon>
        <taxon>Pythiaceae</taxon>
    </lineage>
</organism>
<dbReference type="InterPro" id="IPR029147">
    <property type="entry name" value="CFAP77"/>
</dbReference>
<dbReference type="Pfam" id="PF12999">
    <property type="entry name" value="PRKCSH-like"/>
    <property type="match status" value="1"/>
</dbReference>